<dbReference type="Proteomes" id="UP000050465">
    <property type="component" value="Unassembled WGS sequence"/>
</dbReference>
<dbReference type="GO" id="GO:0016740">
    <property type="term" value="F:transferase activity"/>
    <property type="evidence" value="ECO:0007669"/>
    <property type="project" value="UniProtKB-KW"/>
</dbReference>
<accession>A0A0P8BU23</accession>
<keyword evidence="1" id="KW-0808">Transferase</keyword>
<dbReference type="CDD" id="cd00688">
    <property type="entry name" value="ISOPREN_C2_like"/>
    <property type="match status" value="1"/>
</dbReference>
<dbReference type="Gene3D" id="1.50.10.20">
    <property type="match status" value="2"/>
</dbReference>
<proteinExistence type="predicted"/>
<dbReference type="EMBL" id="LJZR01000061">
    <property type="protein sequence ID" value="KPQ32320.1"/>
    <property type="molecule type" value="Genomic_DNA"/>
</dbReference>
<organism evidence="1 2">
    <name type="scientific">Phormidesmis priestleyi Ana</name>
    <dbReference type="NCBI Taxonomy" id="1666911"/>
    <lineage>
        <taxon>Bacteria</taxon>
        <taxon>Bacillati</taxon>
        <taxon>Cyanobacteriota</taxon>
        <taxon>Cyanophyceae</taxon>
        <taxon>Leptolyngbyales</taxon>
        <taxon>Leptolyngbyaceae</taxon>
        <taxon>Phormidesmis</taxon>
    </lineage>
</organism>
<reference evidence="1 2" key="1">
    <citation type="submission" date="2015-09" db="EMBL/GenBank/DDBJ databases">
        <title>Identification and resolution of microdiversity through metagenomic sequencing of parallel consortia.</title>
        <authorList>
            <person name="Nelson W.C."/>
            <person name="Romine M.F."/>
            <person name="Lindemann S.R."/>
        </authorList>
    </citation>
    <scope>NUCLEOTIDE SEQUENCE [LARGE SCALE GENOMIC DNA]</scope>
    <source>
        <strain evidence="1">Ana</strain>
    </source>
</reference>
<name>A0A0P8BU23_9CYAN</name>
<dbReference type="AlphaFoldDB" id="A0A0P8BU23"/>
<dbReference type="STRING" id="1666911.HLUCCA11_21795"/>
<evidence type="ECO:0000313" key="1">
    <source>
        <dbReference type="EMBL" id="KPQ32320.1"/>
    </source>
</evidence>
<comment type="caution">
    <text evidence="1">The sequence shown here is derived from an EMBL/GenBank/DDBJ whole genome shotgun (WGS) entry which is preliminary data.</text>
</comment>
<sequence length="388" mass="42836">MMEQSFSGHHLAAVKSDGEKPIERCIEDGLAFVLRSQDAAGWWRDFSLFCGKSDLWVTGYIGTQLMTLDRDDAHSAANRAWQWLASRSTQGWGYNGNTPCDADSTLWCLQLAQALNCMDSPAAQAGLRFLNLHVRSGAGVSTYAKEAPIRAFIQAPPHLSLAGWTQPHSCVTNAAAQLNDLFPRLESVVCASQLPAGCWPSYWWCSHEYATAQAAQALHQHSTQQHAQLHPAVERAAAWALTQINVFGAVTTLVAKQGSAFATAWALTLMTLSLQTAKLSGDICFDTYLKTCARCANWLMNKQQSEGSWAASAGLRVPPSNLQNPDQYDRWCIGKKTEGGISRDDQRLFTTVTVMAALKTYHDCLKAHQHRSSYHVKSFTNGFSYEHY</sequence>
<protein>
    <submittedName>
        <fullName evidence="1">Prenyltransferase-like protein</fullName>
    </submittedName>
</protein>
<dbReference type="InterPro" id="IPR008930">
    <property type="entry name" value="Terpenoid_cyclase/PrenylTrfase"/>
</dbReference>
<evidence type="ECO:0000313" key="2">
    <source>
        <dbReference type="Proteomes" id="UP000050465"/>
    </source>
</evidence>
<gene>
    <name evidence="1" type="ORF">HLUCCA11_21795</name>
</gene>
<dbReference type="SUPFAM" id="SSF48239">
    <property type="entry name" value="Terpenoid cyclases/Protein prenyltransferases"/>
    <property type="match status" value="1"/>
</dbReference>